<evidence type="ECO:0000313" key="3">
    <source>
        <dbReference type="EMBL" id="KAJ8871540.1"/>
    </source>
</evidence>
<dbReference type="InterPro" id="IPR032135">
    <property type="entry name" value="DUF4817"/>
</dbReference>
<dbReference type="EMBL" id="JARBHB010000012">
    <property type="protein sequence ID" value="KAJ8871540.1"/>
    <property type="molecule type" value="Genomic_DNA"/>
</dbReference>
<keyword evidence="4" id="KW-1185">Reference proteome</keyword>
<dbReference type="Proteomes" id="UP001159363">
    <property type="component" value="Chromosome 11"/>
</dbReference>
<feature type="region of interest" description="Disordered" evidence="1">
    <location>
        <begin position="1"/>
        <end position="20"/>
    </location>
</feature>
<accession>A0ABQ9GHP1</accession>
<evidence type="ECO:0000259" key="2">
    <source>
        <dbReference type="Pfam" id="PF16087"/>
    </source>
</evidence>
<evidence type="ECO:0000256" key="1">
    <source>
        <dbReference type="SAM" id="MobiDB-lite"/>
    </source>
</evidence>
<gene>
    <name evidence="3" type="ORF">PR048_027863</name>
</gene>
<feature type="domain" description="DUF4817" evidence="2">
    <location>
        <begin position="243"/>
        <end position="286"/>
    </location>
</feature>
<protein>
    <recommendedName>
        <fullName evidence="2">DUF4817 domain-containing protein</fullName>
    </recommendedName>
</protein>
<name>A0ABQ9GHP1_9NEOP</name>
<comment type="caution">
    <text evidence="3">The sequence shown here is derived from an EMBL/GenBank/DDBJ whole genome shotgun (WGS) entry which is preliminary data.</text>
</comment>
<evidence type="ECO:0000313" key="4">
    <source>
        <dbReference type="Proteomes" id="UP001159363"/>
    </source>
</evidence>
<reference evidence="3 4" key="1">
    <citation type="submission" date="2023-02" db="EMBL/GenBank/DDBJ databases">
        <title>LHISI_Scaffold_Assembly.</title>
        <authorList>
            <person name="Stuart O.P."/>
            <person name="Cleave R."/>
            <person name="Magrath M.J.L."/>
            <person name="Mikheyev A.S."/>
        </authorList>
    </citation>
    <scope>NUCLEOTIDE SEQUENCE [LARGE SCALE GENOMIC DNA]</scope>
    <source>
        <strain evidence="3">Daus_M_001</strain>
        <tissue evidence="3">Leg muscle</tissue>
    </source>
</reference>
<dbReference type="Pfam" id="PF16087">
    <property type="entry name" value="DUF4817"/>
    <property type="match status" value="1"/>
</dbReference>
<sequence length="572" mass="64078">MAESTFGDSRKSENGNSREISVVKNSPSSFHIVGTKLKDNITGLQRVGGSAGNYLQLPVSRLHQLFTVNNSPDEITDYNTDSMLKIASSCPTAGYCVPSAFLLITPSGVACQFRSKLPVGLQTRTELQVFQQRGGEKRGESLMPTFVTSVNHPFVSQSPVCVFIRQLKAIHNNPSSVNPSGTDDRSAVKYHVMVERRREGRIYSQLDRALAARSLVYSTVDGWLRSHYVFGFGRQCRQLNHFVYGEAKENAAEAVRIYQGRLPNRRVPDRRTSRHLDLRLRDTGSLPPRRVDAGASRTVRAPHLEECILEHVAEQPSTNMQLTSPLTSDSFRYTRGECPGVQQCTPVERIPEHQVDVPVNIHHTPRRLRPVESVDSSVQPNSAKTSVSERPAYICECTGEFPKTRKAARRFGAQGQTVQVAPEEVLGRNRSWPFSLGPIPAFAWNDLGKPWKTEIMMAEPRLACSPPTKSNRAQSPAESVPDFRMNRTGRCHWLAGFLGDLPYPHPFIQACSILISIILIGCQGLAVNSRPNIFTHYNACNTFPERKKKTKLLQRRRMLRVDSAMFVRETRS</sequence>
<proteinExistence type="predicted"/>
<organism evidence="3 4">
    <name type="scientific">Dryococelus australis</name>
    <dbReference type="NCBI Taxonomy" id="614101"/>
    <lineage>
        <taxon>Eukaryota</taxon>
        <taxon>Metazoa</taxon>
        <taxon>Ecdysozoa</taxon>
        <taxon>Arthropoda</taxon>
        <taxon>Hexapoda</taxon>
        <taxon>Insecta</taxon>
        <taxon>Pterygota</taxon>
        <taxon>Neoptera</taxon>
        <taxon>Polyneoptera</taxon>
        <taxon>Phasmatodea</taxon>
        <taxon>Verophasmatodea</taxon>
        <taxon>Anareolatae</taxon>
        <taxon>Phasmatidae</taxon>
        <taxon>Eurycanthinae</taxon>
        <taxon>Dryococelus</taxon>
    </lineage>
</organism>